<evidence type="ECO:0000313" key="6">
    <source>
        <dbReference type="EMBL" id="MDQ0203692.1"/>
    </source>
</evidence>
<keyword evidence="7" id="KW-1185">Reference proteome</keyword>
<proteinExistence type="predicted"/>
<dbReference type="PROSITE" id="PS50977">
    <property type="entry name" value="HTH_TETR_2"/>
    <property type="match status" value="1"/>
</dbReference>
<sequence>MKKRGRPRDKDTEQAILKASYDLLLEMGFVNITVEKIAEKAKVSKATIYKWWPNKAAVIIDGFLSTATAKLPIPNTGSVIEDITRQSINLSNFLLSDEGKILNELIAQGQFDRRMAEEYRARYFIPRRMKAAQILQNGINRGELSADTDLELCIDMIFGPIFYRLLITGDILNEDYIRKLVHCSFYGIKKC</sequence>
<dbReference type="InterPro" id="IPR009057">
    <property type="entry name" value="Homeodomain-like_sf"/>
</dbReference>
<evidence type="ECO:0000256" key="1">
    <source>
        <dbReference type="ARBA" id="ARBA00023015"/>
    </source>
</evidence>
<reference evidence="6 7" key="1">
    <citation type="submission" date="2023-07" db="EMBL/GenBank/DDBJ databases">
        <title>Genomic Encyclopedia of Type Strains, Phase IV (KMG-IV): sequencing the most valuable type-strain genomes for metagenomic binning, comparative biology and taxonomic classification.</title>
        <authorList>
            <person name="Goeker M."/>
        </authorList>
    </citation>
    <scope>NUCLEOTIDE SEQUENCE [LARGE SCALE GENOMIC DNA]</scope>
    <source>
        <strain evidence="6 7">DSM 16980</strain>
    </source>
</reference>
<dbReference type="InterPro" id="IPR050109">
    <property type="entry name" value="HTH-type_TetR-like_transc_reg"/>
</dbReference>
<dbReference type="PANTHER" id="PTHR30055">
    <property type="entry name" value="HTH-TYPE TRANSCRIPTIONAL REGULATOR RUTR"/>
    <property type="match status" value="1"/>
</dbReference>
<feature type="domain" description="HTH tetR-type" evidence="5">
    <location>
        <begin position="10"/>
        <end position="70"/>
    </location>
</feature>
<name>A0ABT9Y787_9FIRM</name>
<keyword evidence="2 4" id="KW-0238">DNA-binding</keyword>
<evidence type="ECO:0000256" key="2">
    <source>
        <dbReference type="ARBA" id="ARBA00023125"/>
    </source>
</evidence>
<dbReference type="Pfam" id="PF00440">
    <property type="entry name" value="TetR_N"/>
    <property type="match status" value="1"/>
</dbReference>
<gene>
    <name evidence="6" type="ORF">J2S01_001409</name>
</gene>
<dbReference type="Gene3D" id="1.10.10.60">
    <property type="entry name" value="Homeodomain-like"/>
    <property type="match status" value="1"/>
</dbReference>
<comment type="caution">
    <text evidence="6">The sequence shown here is derived from an EMBL/GenBank/DDBJ whole genome shotgun (WGS) entry which is preliminary data.</text>
</comment>
<dbReference type="InterPro" id="IPR036271">
    <property type="entry name" value="Tet_transcr_reg_TetR-rel_C_sf"/>
</dbReference>
<dbReference type="SUPFAM" id="SSF48498">
    <property type="entry name" value="Tetracyclin repressor-like, C-terminal domain"/>
    <property type="match status" value="1"/>
</dbReference>
<dbReference type="EMBL" id="JAUSUE010000008">
    <property type="protein sequence ID" value="MDQ0203692.1"/>
    <property type="molecule type" value="Genomic_DNA"/>
</dbReference>
<feature type="DNA-binding region" description="H-T-H motif" evidence="4">
    <location>
        <begin position="33"/>
        <end position="52"/>
    </location>
</feature>
<protein>
    <submittedName>
        <fullName evidence="6">AcrR family transcriptional regulator</fullName>
    </submittedName>
</protein>
<dbReference type="SUPFAM" id="SSF46689">
    <property type="entry name" value="Homeodomain-like"/>
    <property type="match status" value="1"/>
</dbReference>
<keyword evidence="3" id="KW-0804">Transcription</keyword>
<evidence type="ECO:0000259" key="5">
    <source>
        <dbReference type="PROSITE" id="PS50977"/>
    </source>
</evidence>
<dbReference type="RefSeq" id="WP_231038432.1">
    <property type="nucleotide sequence ID" value="NZ_CP116940.1"/>
</dbReference>
<evidence type="ECO:0000256" key="4">
    <source>
        <dbReference type="PROSITE-ProRule" id="PRU00335"/>
    </source>
</evidence>
<evidence type="ECO:0000256" key="3">
    <source>
        <dbReference type="ARBA" id="ARBA00023163"/>
    </source>
</evidence>
<dbReference type="Proteomes" id="UP001239167">
    <property type="component" value="Unassembled WGS sequence"/>
</dbReference>
<organism evidence="6 7">
    <name type="scientific">Pectinatus haikarae</name>
    <dbReference type="NCBI Taxonomy" id="349096"/>
    <lineage>
        <taxon>Bacteria</taxon>
        <taxon>Bacillati</taxon>
        <taxon>Bacillota</taxon>
        <taxon>Negativicutes</taxon>
        <taxon>Selenomonadales</taxon>
        <taxon>Selenomonadaceae</taxon>
        <taxon>Pectinatus</taxon>
    </lineage>
</organism>
<dbReference type="PANTHER" id="PTHR30055:SF148">
    <property type="entry name" value="TETR-FAMILY TRANSCRIPTIONAL REGULATOR"/>
    <property type="match status" value="1"/>
</dbReference>
<evidence type="ECO:0000313" key="7">
    <source>
        <dbReference type="Proteomes" id="UP001239167"/>
    </source>
</evidence>
<dbReference type="Pfam" id="PF16859">
    <property type="entry name" value="TetR_C_11"/>
    <property type="match status" value="1"/>
</dbReference>
<keyword evidence="1" id="KW-0805">Transcription regulation</keyword>
<accession>A0ABT9Y787</accession>
<dbReference type="Gene3D" id="1.10.357.10">
    <property type="entry name" value="Tetracycline Repressor, domain 2"/>
    <property type="match status" value="1"/>
</dbReference>
<dbReference type="PRINTS" id="PR00455">
    <property type="entry name" value="HTHTETR"/>
</dbReference>
<dbReference type="InterPro" id="IPR001647">
    <property type="entry name" value="HTH_TetR"/>
</dbReference>
<dbReference type="InterPro" id="IPR011075">
    <property type="entry name" value="TetR_C"/>
</dbReference>